<feature type="transmembrane region" description="Helical" evidence="1">
    <location>
        <begin position="32"/>
        <end position="58"/>
    </location>
</feature>
<reference evidence="3 4" key="2">
    <citation type="journal article" date="2016" name="Science">
        <title>A bacterium that degrades and assimilates poly(ethylene terephthalate).</title>
        <authorList>
            <person name="Yoshida S."/>
            <person name="Hiraga K."/>
            <person name="Takehana T."/>
            <person name="Taniguchi I."/>
            <person name="Yamaji H."/>
            <person name="Maeda Y."/>
            <person name="Toyohara K."/>
            <person name="Miyamoto K."/>
            <person name="Kimura Y."/>
            <person name="Oda K."/>
        </authorList>
    </citation>
    <scope>NUCLEOTIDE SEQUENCE [LARGE SCALE GENOMIC DNA]</scope>
    <source>
        <strain evidence="4">NBRC 110686 / TISTR 2288 / 201-F6</strain>
    </source>
</reference>
<keyword evidence="4" id="KW-1185">Reference proteome</keyword>
<reference evidence="4" key="1">
    <citation type="submission" date="2015-07" db="EMBL/GenBank/DDBJ databases">
        <title>Discovery of a poly(ethylene terephthalate assimilation.</title>
        <authorList>
            <person name="Yoshida S."/>
            <person name="Hiraga K."/>
            <person name="Takehana T."/>
            <person name="Taniguchi I."/>
            <person name="Yamaji H."/>
            <person name="Maeda Y."/>
            <person name="Toyohara K."/>
            <person name="Miyamoto K."/>
            <person name="Kimura Y."/>
            <person name="Oda K."/>
        </authorList>
    </citation>
    <scope>NUCLEOTIDE SEQUENCE [LARGE SCALE GENOMIC DNA]</scope>
    <source>
        <strain evidence="4">NBRC 110686 / TISTR 2288 / 201-F6</strain>
    </source>
</reference>
<organism evidence="3 4">
    <name type="scientific">Piscinibacter sakaiensis</name>
    <name type="common">Ideonella sakaiensis</name>
    <dbReference type="NCBI Taxonomy" id="1547922"/>
    <lineage>
        <taxon>Bacteria</taxon>
        <taxon>Pseudomonadati</taxon>
        <taxon>Pseudomonadota</taxon>
        <taxon>Betaproteobacteria</taxon>
        <taxon>Burkholderiales</taxon>
        <taxon>Sphaerotilaceae</taxon>
        <taxon>Piscinibacter</taxon>
    </lineage>
</organism>
<dbReference type="STRING" id="1547922.ISF6_0202"/>
<sequence>MPEPESLPPLPAHAPVPRAATAAAPARRRLQLAWLATVVLAVPAAAVGWAMALAAAGLPARPPATLGALAWMVVLVPLLEECAFRGGLQPLLARQAALAGRSWAGVTAANALTSVAFAALHLVNRSPAQALAVLPASLLFGRACEDAGGRLWAPVALHAWSNACLAAALHLAAR</sequence>
<name>A0A0K8P8Q0_PISS1</name>
<dbReference type="Pfam" id="PF02517">
    <property type="entry name" value="Rce1-like"/>
    <property type="match status" value="1"/>
</dbReference>
<dbReference type="RefSeq" id="WP_054022724.1">
    <property type="nucleotide sequence ID" value="NZ_BBYR01000101.1"/>
</dbReference>
<dbReference type="Proteomes" id="UP000037660">
    <property type="component" value="Unassembled WGS sequence"/>
</dbReference>
<dbReference type="InterPro" id="IPR003675">
    <property type="entry name" value="Rce1/LyrA-like_dom"/>
</dbReference>
<evidence type="ECO:0000313" key="4">
    <source>
        <dbReference type="Proteomes" id="UP000037660"/>
    </source>
</evidence>
<accession>A0A0K8P8Q0</accession>
<dbReference type="AlphaFoldDB" id="A0A0K8P8Q0"/>
<comment type="caution">
    <text evidence="3">The sequence shown here is derived from an EMBL/GenBank/DDBJ whole genome shotgun (WGS) entry which is preliminary data.</text>
</comment>
<dbReference type="NCBIfam" id="NF033192">
    <property type="entry name" value="JDVT-CAAX"/>
    <property type="match status" value="1"/>
</dbReference>
<evidence type="ECO:0000256" key="1">
    <source>
        <dbReference type="SAM" id="Phobius"/>
    </source>
</evidence>
<protein>
    <recommendedName>
        <fullName evidence="2">CAAX prenyl protease 2/Lysostaphin resistance protein A-like domain-containing protein</fullName>
    </recommendedName>
</protein>
<dbReference type="GO" id="GO:0004175">
    <property type="term" value="F:endopeptidase activity"/>
    <property type="evidence" value="ECO:0007669"/>
    <property type="project" value="UniProtKB-ARBA"/>
</dbReference>
<dbReference type="EMBL" id="BBYR01000101">
    <property type="protein sequence ID" value="GAP38889.1"/>
    <property type="molecule type" value="Genomic_DNA"/>
</dbReference>
<proteinExistence type="predicted"/>
<keyword evidence="1" id="KW-0812">Transmembrane</keyword>
<evidence type="ECO:0000313" key="3">
    <source>
        <dbReference type="EMBL" id="GAP38889.1"/>
    </source>
</evidence>
<keyword evidence="1" id="KW-1133">Transmembrane helix</keyword>
<gene>
    <name evidence="3" type="ORF">ISF6_0202</name>
</gene>
<dbReference type="GO" id="GO:0080120">
    <property type="term" value="P:CAAX-box protein maturation"/>
    <property type="evidence" value="ECO:0007669"/>
    <property type="project" value="UniProtKB-ARBA"/>
</dbReference>
<keyword evidence="1" id="KW-0472">Membrane</keyword>
<feature type="domain" description="CAAX prenyl protease 2/Lysostaphin resistance protein A-like" evidence="2">
    <location>
        <begin position="65"/>
        <end position="163"/>
    </location>
</feature>
<evidence type="ECO:0000259" key="2">
    <source>
        <dbReference type="Pfam" id="PF02517"/>
    </source>
</evidence>